<name>A0ACC3T4K7_LIPKO</name>
<dbReference type="Proteomes" id="UP001433508">
    <property type="component" value="Unassembled WGS sequence"/>
</dbReference>
<sequence>MKAVRIHDNETASPNRYSADNPAPPSALVLDSNVPIPQITQTDEVLIRVHAATVTRDELTWPETYSGDRIPGHDFAGTVVAVSSDVKDRFNPGDEVYGVSLSEGKGSTWAEYAVVASDEVSLKPKLLDWAQAATVPMSALTAWQALFDKAGIPPPDLNRSQKRGFQGGQSKGKLLITGASGAVGAYLVQLAALAGLHTVASTTSNDRNRAFLMSLGANDAFEYKELEGMREEYDIVIDTVGGTVLEQCWSYVKDDGKLITIDSSSYDFVENHRQKPFTTGKEKVQAVFFIVKPSVEELEQLASALDQELLQVFVAQTLPLEEARQAYELASARSGRRGKIVVTISRHNEPLC</sequence>
<accession>A0ACC3T4K7</accession>
<evidence type="ECO:0000313" key="1">
    <source>
        <dbReference type="EMBL" id="KAK9238650.1"/>
    </source>
</evidence>
<dbReference type="EMBL" id="MU971354">
    <property type="protein sequence ID" value="KAK9238650.1"/>
    <property type="molecule type" value="Genomic_DNA"/>
</dbReference>
<reference evidence="2" key="1">
    <citation type="journal article" date="2024" name="Front. Bioeng. Biotechnol.">
        <title>Genome-scale model development and genomic sequencing of the oleaginous clade Lipomyces.</title>
        <authorList>
            <person name="Czajka J.J."/>
            <person name="Han Y."/>
            <person name="Kim J."/>
            <person name="Mondo S.J."/>
            <person name="Hofstad B.A."/>
            <person name="Robles A."/>
            <person name="Haridas S."/>
            <person name="Riley R."/>
            <person name="LaButti K."/>
            <person name="Pangilinan J."/>
            <person name="Andreopoulos W."/>
            <person name="Lipzen A."/>
            <person name="Yan J."/>
            <person name="Wang M."/>
            <person name="Ng V."/>
            <person name="Grigoriev I.V."/>
            <person name="Spatafora J.W."/>
            <person name="Magnuson J.K."/>
            <person name="Baker S.E."/>
            <person name="Pomraning K.R."/>
        </authorList>
    </citation>
    <scope>NUCLEOTIDE SEQUENCE [LARGE SCALE GENOMIC DNA]</scope>
    <source>
        <strain evidence="2">CBS 7786</strain>
    </source>
</reference>
<evidence type="ECO:0000313" key="2">
    <source>
        <dbReference type="Proteomes" id="UP001433508"/>
    </source>
</evidence>
<comment type="caution">
    <text evidence="1">The sequence shown here is derived from an EMBL/GenBank/DDBJ whole genome shotgun (WGS) entry which is preliminary data.</text>
</comment>
<protein>
    <submittedName>
        <fullName evidence="1">Uncharacterized protein</fullName>
    </submittedName>
</protein>
<gene>
    <name evidence="1" type="ORF">V1525DRAFT_425325</name>
</gene>
<proteinExistence type="predicted"/>
<keyword evidence="2" id="KW-1185">Reference proteome</keyword>
<organism evidence="1 2">
    <name type="scientific">Lipomyces kononenkoae</name>
    <name type="common">Yeast</name>
    <dbReference type="NCBI Taxonomy" id="34357"/>
    <lineage>
        <taxon>Eukaryota</taxon>
        <taxon>Fungi</taxon>
        <taxon>Dikarya</taxon>
        <taxon>Ascomycota</taxon>
        <taxon>Saccharomycotina</taxon>
        <taxon>Lipomycetes</taxon>
        <taxon>Lipomycetales</taxon>
        <taxon>Lipomycetaceae</taxon>
        <taxon>Lipomyces</taxon>
    </lineage>
</organism>